<keyword evidence="5" id="KW-0574">Periplasm</keyword>
<dbReference type="EMBL" id="JACHIH010000017">
    <property type="protein sequence ID" value="MBB5048060.1"/>
    <property type="molecule type" value="Genomic_DNA"/>
</dbReference>
<dbReference type="EC" id="1.11.1.5" evidence="11"/>
<gene>
    <name evidence="11" type="ORF">HNR60_002821</name>
</gene>
<evidence type="ECO:0000256" key="4">
    <source>
        <dbReference type="ARBA" id="ARBA00022729"/>
    </source>
</evidence>
<keyword evidence="7 9" id="KW-0408">Iron</keyword>
<name>A0A7W7Z5D8_9BRAD</name>
<keyword evidence="11" id="KW-0575">Peroxidase</keyword>
<protein>
    <submittedName>
        <fullName evidence="11">Cytochrome c peroxidase</fullName>
        <ecNumber evidence="11">1.11.1.5</ecNumber>
    </submittedName>
</protein>
<keyword evidence="4" id="KW-0732">Signal</keyword>
<feature type="domain" description="Cytochrome c" evidence="10">
    <location>
        <begin position="50"/>
        <end position="151"/>
    </location>
</feature>
<dbReference type="AlphaFoldDB" id="A0A7W7Z5D8"/>
<dbReference type="Proteomes" id="UP000542353">
    <property type="component" value="Unassembled WGS sequence"/>
</dbReference>
<organism evidence="11 12">
    <name type="scientific">Rhodopseudomonas rhenobacensis</name>
    <dbReference type="NCBI Taxonomy" id="87461"/>
    <lineage>
        <taxon>Bacteria</taxon>
        <taxon>Pseudomonadati</taxon>
        <taxon>Pseudomonadota</taxon>
        <taxon>Alphaproteobacteria</taxon>
        <taxon>Hyphomicrobiales</taxon>
        <taxon>Nitrobacteraceae</taxon>
        <taxon>Rhodopseudomonas</taxon>
    </lineage>
</organism>
<feature type="binding site" description="covalent" evidence="8">
    <location>
        <position position="75"/>
    </location>
    <ligand>
        <name>heme c</name>
        <dbReference type="ChEBI" id="CHEBI:61717"/>
        <label>1</label>
    </ligand>
</feature>
<feature type="binding site" description="axial binding residue" evidence="9">
    <location>
        <position position="292"/>
    </location>
    <ligand>
        <name>heme c</name>
        <dbReference type="ChEBI" id="CHEBI:61717"/>
        <label>2</label>
    </ligand>
    <ligandPart>
        <name>Fe</name>
        <dbReference type="ChEBI" id="CHEBI:18248"/>
    </ligandPart>
</feature>
<reference evidence="11 12" key="1">
    <citation type="submission" date="2020-08" db="EMBL/GenBank/DDBJ databases">
        <title>Genomic Encyclopedia of Type Strains, Phase IV (KMG-IV): sequencing the most valuable type-strain genomes for metagenomic binning, comparative biology and taxonomic classification.</title>
        <authorList>
            <person name="Goeker M."/>
        </authorList>
    </citation>
    <scope>NUCLEOTIDE SEQUENCE [LARGE SCALE GENOMIC DNA]</scope>
    <source>
        <strain evidence="11 12">DSM 12706</strain>
    </source>
</reference>
<evidence type="ECO:0000256" key="7">
    <source>
        <dbReference type="ARBA" id="ARBA00023004"/>
    </source>
</evidence>
<dbReference type="GO" id="GO:0020037">
    <property type="term" value="F:heme binding"/>
    <property type="evidence" value="ECO:0007669"/>
    <property type="project" value="InterPro"/>
</dbReference>
<dbReference type="PIRSF" id="PIRSF000294">
    <property type="entry name" value="Cytochrome-c_peroxidase"/>
    <property type="match status" value="1"/>
</dbReference>
<dbReference type="PANTHER" id="PTHR30600:SF7">
    <property type="entry name" value="CYTOCHROME C PEROXIDASE-RELATED"/>
    <property type="match status" value="1"/>
</dbReference>
<keyword evidence="3 9" id="KW-0479">Metal-binding</keyword>
<dbReference type="InterPro" id="IPR026259">
    <property type="entry name" value="MauG/Cytc_peroxidase"/>
</dbReference>
<evidence type="ECO:0000313" key="12">
    <source>
        <dbReference type="Proteomes" id="UP000542353"/>
    </source>
</evidence>
<keyword evidence="12" id="KW-1185">Reference proteome</keyword>
<evidence type="ECO:0000256" key="9">
    <source>
        <dbReference type="PIRSR" id="PIRSR000294-2"/>
    </source>
</evidence>
<proteinExistence type="predicted"/>
<dbReference type="InterPro" id="IPR036909">
    <property type="entry name" value="Cyt_c-like_dom_sf"/>
</dbReference>
<evidence type="ECO:0000256" key="6">
    <source>
        <dbReference type="ARBA" id="ARBA00023002"/>
    </source>
</evidence>
<evidence type="ECO:0000256" key="1">
    <source>
        <dbReference type="ARBA" id="ARBA00004418"/>
    </source>
</evidence>
<comment type="caution">
    <text evidence="11">The sequence shown here is derived from an EMBL/GenBank/DDBJ whole genome shotgun (WGS) entry which is preliminary data.</text>
</comment>
<dbReference type="GO" id="GO:0009055">
    <property type="term" value="F:electron transfer activity"/>
    <property type="evidence" value="ECO:0007669"/>
    <property type="project" value="InterPro"/>
</dbReference>
<dbReference type="SUPFAM" id="SSF46626">
    <property type="entry name" value="Cytochrome c"/>
    <property type="match status" value="2"/>
</dbReference>
<feature type="binding site" description="axial binding residue" evidence="9">
    <location>
        <position position="219"/>
    </location>
    <ligand>
        <name>heme c</name>
        <dbReference type="ChEBI" id="CHEBI:61717"/>
        <label>2</label>
    </ligand>
    <ligandPart>
        <name>Fe</name>
        <dbReference type="ChEBI" id="CHEBI:18248"/>
    </ligandPart>
</feature>
<accession>A0A7W7Z5D8</accession>
<dbReference type="Gene3D" id="1.10.760.10">
    <property type="entry name" value="Cytochrome c-like domain"/>
    <property type="match status" value="2"/>
</dbReference>
<keyword evidence="6 11" id="KW-0560">Oxidoreductase</keyword>
<comment type="PTM">
    <text evidence="8">Binds 2 heme groups per subunit.</text>
</comment>
<feature type="binding site" description="covalent" evidence="8">
    <location>
        <position position="218"/>
    </location>
    <ligand>
        <name>heme c</name>
        <dbReference type="ChEBI" id="CHEBI:61717"/>
        <label>2</label>
    </ligand>
</feature>
<dbReference type="PROSITE" id="PS51007">
    <property type="entry name" value="CYTC"/>
    <property type="match status" value="2"/>
</dbReference>
<evidence type="ECO:0000256" key="5">
    <source>
        <dbReference type="ARBA" id="ARBA00022764"/>
    </source>
</evidence>
<evidence type="ECO:0000256" key="2">
    <source>
        <dbReference type="ARBA" id="ARBA00022617"/>
    </source>
</evidence>
<sequence length="334" mass="35843">MPAKTRSVGFRCALAGAMALCWIPIDGSATELRESRTFAPLEAAPALDPDKVALGRTLFADPILSRSQTISCSSCHDLARGGTVGLSRAIADDGKEHGFNAPTVFNVAANYLLGWRGKHKSLEVLNEKVLLDPRLMAADWSLLADRLEQSPPYAAWFRRVFGRPPDRASVLDALVAFQRSLVTANSRFDRHLRGDASALTPDELKGLKLFMSYGCASCHQGVNLGGNMRQRFGIFADPSSSSAVNEAASSTAGAQASDDDLFRVPSLRNVAVTGPYFHDGRVDSLSEAVSIMARRQLGQTLSGSDIEAIVAFLNTLTGEYDGRKLESPAASIDP</sequence>
<dbReference type="RefSeq" id="WP_184258453.1">
    <property type="nucleotide sequence ID" value="NZ_JACHIH010000017.1"/>
</dbReference>
<evidence type="ECO:0000256" key="3">
    <source>
        <dbReference type="ARBA" id="ARBA00022723"/>
    </source>
</evidence>
<feature type="binding site" description="covalent" evidence="8">
    <location>
        <position position="215"/>
    </location>
    <ligand>
        <name>heme c</name>
        <dbReference type="ChEBI" id="CHEBI:61717"/>
        <label>2</label>
    </ligand>
</feature>
<dbReference type="GO" id="GO:0004130">
    <property type="term" value="F:cytochrome-c peroxidase activity"/>
    <property type="evidence" value="ECO:0007669"/>
    <property type="project" value="UniProtKB-EC"/>
</dbReference>
<dbReference type="Pfam" id="PF03150">
    <property type="entry name" value="CCP_MauG"/>
    <property type="match status" value="1"/>
</dbReference>
<evidence type="ECO:0000256" key="8">
    <source>
        <dbReference type="PIRSR" id="PIRSR000294-1"/>
    </source>
</evidence>
<feature type="binding site" description="covalent" evidence="8">
    <location>
        <position position="72"/>
    </location>
    <ligand>
        <name>heme c</name>
        <dbReference type="ChEBI" id="CHEBI:61717"/>
        <label>1</label>
    </ligand>
</feature>
<feature type="binding site" description="axial binding residue" evidence="9">
    <location>
        <position position="76"/>
    </location>
    <ligand>
        <name>heme c</name>
        <dbReference type="ChEBI" id="CHEBI:61717"/>
        <label>1</label>
    </ligand>
    <ligandPart>
        <name>Fe</name>
        <dbReference type="ChEBI" id="CHEBI:18248"/>
    </ligandPart>
</feature>
<dbReference type="InterPro" id="IPR051395">
    <property type="entry name" value="Cytochrome_c_Peroxidase/MauG"/>
</dbReference>
<feature type="domain" description="Cytochrome c" evidence="10">
    <location>
        <begin position="201"/>
        <end position="317"/>
    </location>
</feature>
<dbReference type="InterPro" id="IPR004852">
    <property type="entry name" value="Di-haem_cyt_c_peroxidsae"/>
</dbReference>
<dbReference type="InterPro" id="IPR009056">
    <property type="entry name" value="Cyt_c-like_dom"/>
</dbReference>
<evidence type="ECO:0000259" key="10">
    <source>
        <dbReference type="PROSITE" id="PS51007"/>
    </source>
</evidence>
<dbReference type="GO" id="GO:0046872">
    <property type="term" value="F:metal ion binding"/>
    <property type="evidence" value="ECO:0007669"/>
    <property type="project" value="UniProtKB-KW"/>
</dbReference>
<evidence type="ECO:0000313" key="11">
    <source>
        <dbReference type="EMBL" id="MBB5048060.1"/>
    </source>
</evidence>
<dbReference type="PANTHER" id="PTHR30600">
    <property type="entry name" value="CYTOCHROME C PEROXIDASE-RELATED"/>
    <property type="match status" value="1"/>
</dbReference>
<comment type="cofactor">
    <cofactor evidence="8">
        <name>heme</name>
        <dbReference type="ChEBI" id="CHEBI:30413"/>
    </cofactor>
    <text evidence="8">Binds 2 heme groups.</text>
</comment>
<dbReference type="GO" id="GO:0042597">
    <property type="term" value="C:periplasmic space"/>
    <property type="evidence" value="ECO:0007669"/>
    <property type="project" value="UniProtKB-SubCell"/>
</dbReference>
<keyword evidence="2 8" id="KW-0349">Heme</keyword>
<comment type="subcellular location">
    <subcellularLocation>
        <location evidence="1">Periplasm</location>
    </subcellularLocation>
</comment>